<dbReference type="Proteomes" id="UP000503349">
    <property type="component" value="Chromosome 1"/>
</dbReference>
<organism evidence="2 3">
    <name type="scientific">Channa argus</name>
    <name type="common">Northern snakehead</name>
    <name type="synonym">Ophicephalus argus</name>
    <dbReference type="NCBI Taxonomy" id="215402"/>
    <lineage>
        <taxon>Eukaryota</taxon>
        <taxon>Metazoa</taxon>
        <taxon>Chordata</taxon>
        <taxon>Craniata</taxon>
        <taxon>Vertebrata</taxon>
        <taxon>Euteleostomi</taxon>
        <taxon>Actinopterygii</taxon>
        <taxon>Neopterygii</taxon>
        <taxon>Teleostei</taxon>
        <taxon>Neoteleostei</taxon>
        <taxon>Acanthomorphata</taxon>
        <taxon>Anabantaria</taxon>
        <taxon>Anabantiformes</taxon>
        <taxon>Channoidei</taxon>
        <taxon>Channidae</taxon>
        <taxon>Channa</taxon>
    </lineage>
</organism>
<reference evidence="2 3" key="1">
    <citation type="submission" date="2019-02" db="EMBL/GenBank/DDBJ databases">
        <title>Opniocepnalus argus genome.</title>
        <authorList>
            <person name="Zhou C."/>
            <person name="Xiao S."/>
        </authorList>
    </citation>
    <scope>NUCLEOTIDE SEQUENCE [LARGE SCALE GENOMIC DNA]</scope>
    <source>
        <strain evidence="2">OARG1902GOOAL</strain>
        <tissue evidence="2">Muscle</tissue>
    </source>
</reference>
<proteinExistence type="predicted"/>
<feature type="region of interest" description="Disordered" evidence="1">
    <location>
        <begin position="24"/>
        <end position="44"/>
    </location>
</feature>
<reference evidence="3" key="2">
    <citation type="submission" date="2019-02" db="EMBL/GenBank/DDBJ databases">
        <title>Opniocepnalus argus Var Kimnra genome.</title>
        <authorList>
            <person name="Zhou C."/>
            <person name="Xiao S."/>
        </authorList>
    </citation>
    <scope>NUCLEOTIDE SEQUENCE [LARGE SCALE GENOMIC DNA]</scope>
</reference>
<evidence type="ECO:0000313" key="2">
    <source>
        <dbReference type="EMBL" id="KAF3707595.1"/>
    </source>
</evidence>
<keyword evidence="3" id="KW-1185">Reference proteome</keyword>
<evidence type="ECO:0000256" key="1">
    <source>
        <dbReference type="SAM" id="MobiDB-lite"/>
    </source>
</evidence>
<accession>A0A6G1QYJ7</accession>
<protein>
    <submittedName>
        <fullName evidence="2">Uncharacterized protein</fullName>
    </submittedName>
</protein>
<dbReference type="AlphaFoldDB" id="A0A6G1QYJ7"/>
<name>A0A6G1QYJ7_CHAAH</name>
<evidence type="ECO:0000313" key="3">
    <source>
        <dbReference type="Proteomes" id="UP000503349"/>
    </source>
</evidence>
<dbReference type="EMBL" id="CM015712">
    <property type="protein sequence ID" value="KAF3707595.1"/>
    <property type="molecule type" value="Genomic_DNA"/>
</dbReference>
<sequence length="125" mass="14509">MYIKGNPHEEQGVEMEISFITKRQRGGHAARSRGEENRQQGNPSSCFQAVSRIILLDVHWNLIPSCLLPLHLNFSLTQTEAYSRVGRCFGFKYKKNMGKKGPQLGFYFFHFFLHRFPPCILPKSY</sequence>
<gene>
    <name evidence="2" type="ORF">EXN66_Car000768</name>
</gene>